<evidence type="ECO:0000313" key="3">
    <source>
        <dbReference type="Proteomes" id="UP000001542"/>
    </source>
</evidence>
<dbReference type="Proteomes" id="UP000001542">
    <property type="component" value="Unassembled WGS sequence"/>
</dbReference>
<evidence type="ECO:0000259" key="1">
    <source>
        <dbReference type="PROSITE" id="PS51382"/>
    </source>
</evidence>
<organism evidence="2 3">
    <name type="scientific">Trichomonas vaginalis (strain ATCC PRA-98 / G3)</name>
    <dbReference type="NCBI Taxonomy" id="412133"/>
    <lineage>
        <taxon>Eukaryota</taxon>
        <taxon>Metamonada</taxon>
        <taxon>Parabasalia</taxon>
        <taxon>Trichomonadida</taxon>
        <taxon>Trichomonadidae</taxon>
        <taxon>Trichomonas</taxon>
    </lineage>
</organism>
<dbReference type="InterPro" id="IPR004331">
    <property type="entry name" value="SPX_dom"/>
</dbReference>
<dbReference type="OrthoDB" id="10260443at2759"/>
<dbReference type="EMBL" id="DS114538">
    <property type="protein sequence ID" value="EAX86965.1"/>
    <property type="molecule type" value="Genomic_DNA"/>
</dbReference>
<feature type="domain" description="SPX" evidence="1">
    <location>
        <begin position="1"/>
        <end position="119"/>
    </location>
</feature>
<accession>A2G7A3</accession>
<dbReference type="VEuPathDB" id="TrichDB:TVAGG3_0285910"/>
<sequence length="119" mass="14195">MKFGKQIRFVAVKSWYDKYVEYKKFKVAVTNGRERMLEAHENGALDSELDTMKEEFLENIFKLIYKSLNSVTSFYTTEYVKFQELINEIEDDIDVHLPFSQRDEESKKSFIKRVFGITI</sequence>
<gene>
    <name evidence="2" type="ORF">TVAG_245570</name>
</gene>
<dbReference type="InParanoid" id="A2G7A3"/>
<proteinExistence type="predicted"/>
<protein>
    <recommendedName>
        <fullName evidence="1">SPX domain-containing protein</fullName>
    </recommendedName>
</protein>
<name>A2G7A3_TRIV3</name>
<evidence type="ECO:0000313" key="2">
    <source>
        <dbReference type="EMBL" id="EAX86965.1"/>
    </source>
</evidence>
<dbReference type="VEuPathDB" id="TrichDB:TVAG_425460"/>
<dbReference type="CDD" id="cd14447">
    <property type="entry name" value="SPX"/>
    <property type="match status" value="1"/>
</dbReference>
<reference evidence="2" key="2">
    <citation type="journal article" date="2007" name="Science">
        <title>Draft genome sequence of the sexually transmitted pathogen Trichomonas vaginalis.</title>
        <authorList>
            <person name="Carlton J.M."/>
            <person name="Hirt R.P."/>
            <person name="Silva J.C."/>
            <person name="Delcher A.L."/>
            <person name="Schatz M."/>
            <person name="Zhao Q."/>
            <person name="Wortman J.R."/>
            <person name="Bidwell S.L."/>
            <person name="Alsmark U.C.M."/>
            <person name="Besteiro S."/>
            <person name="Sicheritz-Ponten T."/>
            <person name="Noel C.J."/>
            <person name="Dacks J.B."/>
            <person name="Foster P.G."/>
            <person name="Simillion C."/>
            <person name="Van de Peer Y."/>
            <person name="Miranda-Saavedra D."/>
            <person name="Barton G.J."/>
            <person name="Westrop G.D."/>
            <person name="Mueller S."/>
            <person name="Dessi D."/>
            <person name="Fiori P.L."/>
            <person name="Ren Q."/>
            <person name="Paulsen I."/>
            <person name="Zhang H."/>
            <person name="Bastida-Corcuera F.D."/>
            <person name="Simoes-Barbosa A."/>
            <person name="Brown M.T."/>
            <person name="Hayes R.D."/>
            <person name="Mukherjee M."/>
            <person name="Okumura C.Y."/>
            <person name="Schneider R."/>
            <person name="Smith A.J."/>
            <person name="Vanacova S."/>
            <person name="Villalvazo M."/>
            <person name="Haas B.J."/>
            <person name="Pertea M."/>
            <person name="Feldblyum T.V."/>
            <person name="Utterback T.R."/>
            <person name="Shu C.L."/>
            <person name="Osoegawa K."/>
            <person name="de Jong P.J."/>
            <person name="Hrdy I."/>
            <person name="Horvathova L."/>
            <person name="Zubacova Z."/>
            <person name="Dolezal P."/>
            <person name="Malik S.B."/>
            <person name="Logsdon J.M. Jr."/>
            <person name="Henze K."/>
            <person name="Gupta A."/>
            <person name="Wang C.C."/>
            <person name="Dunne R.L."/>
            <person name="Upcroft J.A."/>
            <person name="Upcroft P."/>
            <person name="White O."/>
            <person name="Salzberg S.L."/>
            <person name="Tang P."/>
            <person name="Chiu C.-H."/>
            <person name="Lee Y.-S."/>
            <person name="Embley T.M."/>
            <person name="Coombs G.H."/>
            <person name="Mottram J.C."/>
            <person name="Tachezy J."/>
            <person name="Fraser-Liggett C.M."/>
            <person name="Johnson P.J."/>
        </authorList>
    </citation>
    <scope>NUCLEOTIDE SEQUENCE [LARGE SCALE GENOMIC DNA]</scope>
    <source>
        <strain evidence="2">G3</strain>
    </source>
</reference>
<keyword evidence="3" id="KW-1185">Reference proteome</keyword>
<dbReference type="PROSITE" id="PS51382">
    <property type="entry name" value="SPX"/>
    <property type="match status" value="1"/>
</dbReference>
<dbReference type="AlphaFoldDB" id="A2G7A3"/>
<reference evidence="2" key="1">
    <citation type="submission" date="2006-10" db="EMBL/GenBank/DDBJ databases">
        <authorList>
            <person name="Amadeo P."/>
            <person name="Zhao Q."/>
            <person name="Wortman J."/>
            <person name="Fraser-Liggett C."/>
            <person name="Carlton J."/>
        </authorList>
    </citation>
    <scope>NUCLEOTIDE SEQUENCE</scope>
    <source>
        <strain evidence="2">G3</strain>
    </source>
</reference>